<dbReference type="InterPro" id="IPR004254">
    <property type="entry name" value="AdipoR/HlyIII-related"/>
</dbReference>
<dbReference type="GO" id="GO:0005886">
    <property type="term" value="C:plasma membrane"/>
    <property type="evidence" value="ECO:0007669"/>
    <property type="project" value="TreeGrafter"/>
</dbReference>
<feature type="binding site" evidence="6">
    <location>
        <position position="330"/>
    </location>
    <ligand>
        <name>Zn(2+)</name>
        <dbReference type="ChEBI" id="CHEBI:29105"/>
    </ligand>
</feature>
<evidence type="ECO:0000256" key="5">
    <source>
        <dbReference type="ARBA" id="ARBA00023136"/>
    </source>
</evidence>
<dbReference type="AlphaFoldDB" id="A0A0P7YFU6"/>
<dbReference type="GO" id="GO:0038023">
    <property type="term" value="F:signaling receptor activity"/>
    <property type="evidence" value="ECO:0007669"/>
    <property type="project" value="TreeGrafter"/>
</dbReference>
<evidence type="ECO:0000256" key="4">
    <source>
        <dbReference type="ARBA" id="ARBA00022989"/>
    </source>
</evidence>
<keyword evidence="6" id="KW-0479">Metal-binding</keyword>
<feature type="transmembrane region" description="Helical" evidence="8">
    <location>
        <begin position="277"/>
        <end position="296"/>
    </location>
</feature>
<comment type="caution">
    <text evidence="9">The sequence shown here is derived from an EMBL/GenBank/DDBJ whole genome shotgun (WGS) entry which is preliminary data.</text>
</comment>
<evidence type="ECO:0000313" key="9">
    <source>
        <dbReference type="EMBL" id="KPP65566.1"/>
    </source>
</evidence>
<name>A0A0P7YFU6_SCLFO</name>
<dbReference type="Proteomes" id="UP000034805">
    <property type="component" value="Unassembled WGS sequence"/>
</dbReference>
<feature type="transmembrane region" description="Helical" evidence="8">
    <location>
        <begin position="376"/>
        <end position="398"/>
    </location>
</feature>
<evidence type="ECO:0000256" key="2">
    <source>
        <dbReference type="ARBA" id="ARBA00007018"/>
    </source>
</evidence>
<feature type="transmembrane region" description="Helical" evidence="8">
    <location>
        <begin position="346"/>
        <end position="364"/>
    </location>
</feature>
<evidence type="ECO:0000256" key="3">
    <source>
        <dbReference type="ARBA" id="ARBA00022692"/>
    </source>
</evidence>
<feature type="transmembrane region" description="Helical" evidence="8">
    <location>
        <begin position="405"/>
        <end position="426"/>
    </location>
</feature>
<gene>
    <name evidence="9" type="ORF">Z043_116007</name>
</gene>
<dbReference type="GO" id="GO:0046872">
    <property type="term" value="F:metal ion binding"/>
    <property type="evidence" value="ECO:0007669"/>
    <property type="project" value="UniProtKB-KW"/>
</dbReference>
<feature type="region of interest" description="Disordered" evidence="7">
    <location>
        <begin position="172"/>
        <end position="200"/>
    </location>
</feature>
<feature type="transmembrane region" description="Helical" evidence="8">
    <location>
        <begin position="311"/>
        <end position="334"/>
    </location>
</feature>
<dbReference type="EMBL" id="JARO02006217">
    <property type="protein sequence ID" value="KPP65566.1"/>
    <property type="molecule type" value="Genomic_DNA"/>
</dbReference>
<evidence type="ECO:0000256" key="8">
    <source>
        <dbReference type="SAM" id="Phobius"/>
    </source>
</evidence>
<dbReference type="PANTHER" id="PTHR20855">
    <property type="entry name" value="ADIPOR/PROGESTIN RECEPTOR-RELATED"/>
    <property type="match status" value="1"/>
</dbReference>
<proteinExistence type="inferred from homology"/>
<feature type="binding site" evidence="6">
    <location>
        <position position="476"/>
    </location>
    <ligand>
        <name>Zn(2+)</name>
        <dbReference type="ChEBI" id="CHEBI:29105"/>
    </ligand>
</feature>
<keyword evidence="6" id="KW-0862">Zinc</keyword>
<keyword evidence="9" id="KW-0675">Receptor</keyword>
<evidence type="ECO:0000313" key="10">
    <source>
        <dbReference type="Proteomes" id="UP000034805"/>
    </source>
</evidence>
<protein>
    <submittedName>
        <fullName evidence="9">Adiponectin receptor protein 2-like</fullName>
    </submittedName>
</protein>
<accession>A0A0P7YFU6</accession>
<feature type="binding site" evidence="6">
    <location>
        <position position="480"/>
    </location>
    <ligand>
        <name>Zn(2+)</name>
        <dbReference type="ChEBI" id="CHEBI:29105"/>
    </ligand>
</feature>
<sequence length="514" mass="57290">MSMRVAELFPIPQSRVTSFACSLVGLRSREGRHIRRYGIKGLKSSEVSSQESFEAVRGVAGSSSALASFSLYVTRKDRRSPGRGNGQPSALDQEYLTRVPQSSEAKHHPFSQSAQRPVTLTACSLGGKLEGGEVEGGETAAFILRHRGCTFRMGPQEPADACATSLGRNQSSLDCPTQNGMPELDQQTEEEDDTEEQKSDEGFMGMTPLLQAHHAMERVEEFVHKVWEGRWRVIPHDVLPDWLKDNDFLLHGHRPPMPSFRACFKSIFRIHTETGNIWTHLLGCLFFLCLGIVYMFRPNMSFVAPFQEKIVIGAFFLGAILCLSFSWLFHTVYCHSEGVSRVFSKLDYSGIAFLIMGSFVPWLYYSFYCSPQPCFIYLIVVCILGLAAITVSQCDFFATPQYRGVRAGVFVGLGLSGVVPTLHFVISEGFLRATTIGQMGWLFLMATLYITGACLYAARIPERFFPGKCDIWFHSHQLFHILVVAGAFVHFHGVSNLQEFRYTAGAGCTEEGAL</sequence>
<dbReference type="PANTHER" id="PTHR20855:SF33">
    <property type="entry name" value="ADIPONECTIN RECEPTOR PROTEIN 2"/>
    <property type="match status" value="1"/>
</dbReference>
<organism evidence="9 10">
    <name type="scientific">Scleropages formosus</name>
    <name type="common">Asian bonytongue</name>
    <name type="synonym">Osteoglossum formosum</name>
    <dbReference type="NCBI Taxonomy" id="113540"/>
    <lineage>
        <taxon>Eukaryota</taxon>
        <taxon>Metazoa</taxon>
        <taxon>Chordata</taxon>
        <taxon>Craniata</taxon>
        <taxon>Vertebrata</taxon>
        <taxon>Euteleostomi</taxon>
        <taxon>Actinopterygii</taxon>
        <taxon>Neopterygii</taxon>
        <taxon>Teleostei</taxon>
        <taxon>Osteoglossocephala</taxon>
        <taxon>Osteoglossomorpha</taxon>
        <taxon>Osteoglossiformes</taxon>
        <taxon>Osteoglossidae</taxon>
        <taxon>Scleropages</taxon>
    </lineage>
</organism>
<evidence type="ECO:0000256" key="6">
    <source>
        <dbReference type="PIRSR" id="PIRSR604254-1"/>
    </source>
</evidence>
<comment type="similarity">
    <text evidence="2">Belongs to the ADIPOR family.</text>
</comment>
<feature type="transmembrane region" description="Helical" evidence="8">
    <location>
        <begin position="438"/>
        <end position="458"/>
    </location>
</feature>
<keyword evidence="5 8" id="KW-0472">Membrane</keyword>
<feature type="compositionally biased region" description="Acidic residues" evidence="7">
    <location>
        <begin position="186"/>
        <end position="195"/>
    </location>
</feature>
<dbReference type="STRING" id="113540.ENSSFOP00015037059"/>
<comment type="subcellular location">
    <subcellularLocation>
        <location evidence="1">Membrane</location>
        <topology evidence="1">Multi-pass membrane protein</topology>
    </subcellularLocation>
</comment>
<dbReference type="GO" id="GO:0033211">
    <property type="term" value="P:adiponectin-activated signaling pathway"/>
    <property type="evidence" value="ECO:0007669"/>
    <property type="project" value="TreeGrafter"/>
</dbReference>
<keyword evidence="4 8" id="KW-1133">Transmembrane helix</keyword>
<keyword evidence="3 8" id="KW-0812">Transmembrane</keyword>
<evidence type="ECO:0000256" key="1">
    <source>
        <dbReference type="ARBA" id="ARBA00004141"/>
    </source>
</evidence>
<evidence type="ECO:0000256" key="7">
    <source>
        <dbReference type="SAM" id="MobiDB-lite"/>
    </source>
</evidence>
<reference evidence="9 10" key="1">
    <citation type="submission" date="2015-08" db="EMBL/GenBank/DDBJ databases">
        <title>The genome of the Asian arowana (Scleropages formosus).</title>
        <authorList>
            <person name="Tan M.H."/>
            <person name="Gan H.M."/>
            <person name="Croft L.J."/>
            <person name="Austin C.M."/>
        </authorList>
    </citation>
    <scope>NUCLEOTIDE SEQUENCE [LARGE SCALE GENOMIC DNA]</scope>
    <source>
        <strain evidence="9">Aro1</strain>
    </source>
</reference>
<dbReference type="Pfam" id="PF03006">
    <property type="entry name" value="HlyIII"/>
    <property type="match status" value="1"/>
</dbReference>